<accession>A0A0A9DUU4</accession>
<protein>
    <submittedName>
        <fullName evidence="1">Uncharacterized protein</fullName>
    </submittedName>
</protein>
<evidence type="ECO:0000313" key="1">
    <source>
        <dbReference type="EMBL" id="JAD89440.1"/>
    </source>
</evidence>
<name>A0A0A9DUU4_ARUDO</name>
<organism evidence="1">
    <name type="scientific">Arundo donax</name>
    <name type="common">Giant reed</name>
    <name type="synonym">Donax arundinaceus</name>
    <dbReference type="NCBI Taxonomy" id="35708"/>
    <lineage>
        <taxon>Eukaryota</taxon>
        <taxon>Viridiplantae</taxon>
        <taxon>Streptophyta</taxon>
        <taxon>Embryophyta</taxon>
        <taxon>Tracheophyta</taxon>
        <taxon>Spermatophyta</taxon>
        <taxon>Magnoliopsida</taxon>
        <taxon>Liliopsida</taxon>
        <taxon>Poales</taxon>
        <taxon>Poaceae</taxon>
        <taxon>PACMAD clade</taxon>
        <taxon>Arundinoideae</taxon>
        <taxon>Arundineae</taxon>
        <taxon>Arundo</taxon>
    </lineage>
</organism>
<reference evidence="1" key="1">
    <citation type="submission" date="2014-09" db="EMBL/GenBank/DDBJ databases">
        <authorList>
            <person name="Magalhaes I.L.F."/>
            <person name="Oliveira U."/>
            <person name="Santos F.R."/>
            <person name="Vidigal T.H.D.A."/>
            <person name="Brescovit A.D."/>
            <person name="Santos A.J."/>
        </authorList>
    </citation>
    <scope>NUCLEOTIDE SEQUENCE</scope>
    <source>
        <tissue evidence="1">Shoot tissue taken approximately 20 cm above the soil surface</tissue>
    </source>
</reference>
<reference evidence="1" key="2">
    <citation type="journal article" date="2015" name="Data Brief">
        <title>Shoot transcriptome of the giant reed, Arundo donax.</title>
        <authorList>
            <person name="Barrero R.A."/>
            <person name="Guerrero F.D."/>
            <person name="Moolhuijzen P."/>
            <person name="Goolsby J.A."/>
            <person name="Tidwell J."/>
            <person name="Bellgard S.E."/>
            <person name="Bellgard M.I."/>
        </authorList>
    </citation>
    <scope>NUCLEOTIDE SEQUENCE</scope>
    <source>
        <tissue evidence="1">Shoot tissue taken approximately 20 cm above the soil surface</tissue>
    </source>
</reference>
<dbReference type="EMBL" id="GBRH01208455">
    <property type="protein sequence ID" value="JAD89440.1"/>
    <property type="molecule type" value="Transcribed_RNA"/>
</dbReference>
<proteinExistence type="predicted"/>
<sequence length="112" mass="12715">MTIIFTTIETITFYYNHLTPTSIQRNTNKEIIPHSIPVAYVCLLIQSDPCNLIAHMHTCAHLDLNIQNKLNIPMLSSILDSTAYTEEILTEMANASLFSQRYKVVSKLDCLV</sequence>
<dbReference type="AlphaFoldDB" id="A0A0A9DUU4"/>